<organism evidence="3 4">
    <name type="scientific">Anabarilius grahami</name>
    <name type="common">Kanglang fish</name>
    <name type="synonym">Barilius grahami</name>
    <dbReference type="NCBI Taxonomy" id="495550"/>
    <lineage>
        <taxon>Eukaryota</taxon>
        <taxon>Metazoa</taxon>
        <taxon>Chordata</taxon>
        <taxon>Craniata</taxon>
        <taxon>Vertebrata</taxon>
        <taxon>Euteleostomi</taxon>
        <taxon>Actinopterygii</taxon>
        <taxon>Neopterygii</taxon>
        <taxon>Teleostei</taxon>
        <taxon>Ostariophysi</taxon>
        <taxon>Cypriniformes</taxon>
        <taxon>Xenocyprididae</taxon>
        <taxon>Xenocypridinae</taxon>
        <taxon>Xenocypridinae incertae sedis</taxon>
        <taxon>Anabarilius</taxon>
    </lineage>
</organism>
<accession>A0A3N0Z3W2</accession>
<dbReference type="Proteomes" id="UP000281406">
    <property type="component" value="Unassembled WGS sequence"/>
</dbReference>
<feature type="chain" id="PRO_5018196319" evidence="2">
    <location>
        <begin position="18"/>
        <end position="129"/>
    </location>
</feature>
<comment type="caution">
    <text evidence="3">The sequence shown here is derived from an EMBL/GenBank/DDBJ whole genome shotgun (WGS) entry which is preliminary data.</text>
</comment>
<keyword evidence="2" id="KW-0732">Signal</keyword>
<reference evidence="3 4" key="1">
    <citation type="submission" date="2018-10" db="EMBL/GenBank/DDBJ databases">
        <title>Genome assembly for a Yunnan-Guizhou Plateau 3E fish, Anabarilius grahami (Regan), and its evolutionary and genetic applications.</title>
        <authorList>
            <person name="Jiang W."/>
        </authorList>
    </citation>
    <scope>NUCLEOTIDE SEQUENCE [LARGE SCALE GENOMIC DNA]</scope>
    <source>
        <strain evidence="3">AG-KIZ</strain>
        <tissue evidence="3">Muscle</tissue>
    </source>
</reference>
<protein>
    <submittedName>
        <fullName evidence="3">Uncharacterized protein</fullName>
    </submittedName>
</protein>
<keyword evidence="4" id="KW-1185">Reference proteome</keyword>
<evidence type="ECO:0000256" key="2">
    <source>
        <dbReference type="SAM" id="SignalP"/>
    </source>
</evidence>
<proteinExistence type="predicted"/>
<evidence type="ECO:0000313" key="4">
    <source>
        <dbReference type="Proteomes" id="UP000281406"/>
    </source>
</evidence>
<dbReference type="AlphaFoldDB" id="A0A3N0Z3W2"/>
<dbReference type="EMBL" id="RJVU01014363">
    <property type="protein sequence ID" value="ROL52864.1"/>
    <property type="molecule type" value="Genomic_DNA"/>
</dbReference>
<sequence>MYVLCTLVLLSLHSLFRRPKVQESSEPKAIEGPEQHSQDVAKLGRKKRNKHPLPGSSGALEISRVPRQNDFERCLDGPSRASKRRSFHLDNVHERRKRAQLMFAFVTQLPSSASEFGLMGAEEWCQYSR</sequence>
<name>A0A3N0Z3W2_ANAGA</name>
<evidence type="ECO:0000313" key="3">
    <source>
        <dbReference type="EMBL" id="ROL52864.1"/>
    </source>
</evidence>
<feature type="region of interest" description="Disordered" evidence="1">
    <location>
        <begin position="21"/>
        <end position="62"/>
    </location>
</feature>
<feature type="compositionally biased region" description="Basic and acidic residues" evidence="1">
    <location>
        <begin position="21"/>
        <end position="39"/>
    </location>
</feature>
<gene>
    <name evidence="3" type="ORF">DPX16_8427</name>
</gene>
<feature type="signal peptide" evidence="2">
    <location>
        <begin position="1"/>
        <end position="17"/>
    </location>
</feature>
<evidence type="ECO:0000256" key="1">
    <source>
        <dbReference type="SAM" id="MobiDB-lite"/>
    </source>
</evidence>